<dbReference type="EC" id="7.1.1.9" evidence="5 10"/>
<keyword evidence="7" id="KW-0106">Calcium</keyword>
<comment type="pathway">
    <text evidence="3 10">Energy metabolism; oxidative phosphorylation.</text>
</comment>
<evidence type="ECO:0000259" key="12">
    <source>
        <dbReference type="PROSITE" id="PS50855"/>
    </source>
</evidence>
<keyword evidence="8 10" id="KW-0186">Copper</keyword>
<dbReference type="PROSITE" id="PS50855">
    <property type="entry name" value="COX1"/>
    <property type="match status" value="1"/>
</dbReference>
<accession>O03537</accession>
<dbReference type="EMBL" id="U83780">
    <property type="protein sequence ID" value="AAB61552.1"/>
    <property type="molecule type" value="Genomic_DNA"/>
</dbReference>
<keyword evidence="9" id="KW-0915">Sodium</keyword>
<evidence type="ECO:0000256" key="3">
    <source>
        <dbReference type="ARBA" id="ARBA00004673"/>
    </source>
</evidence>
<comment type="subcellular location">
    <subcellularLocation>
        <location evidence="10">Mitochondrion inner membrane</location>
        <topology evidence="10">Multi-pass membrane protein</topology>
    </subcellularLocation>
</comment>
<dbReference type="InterPro" id="IPR023616">
    <property type="entry name" value="Cyt_c_oxase-like_su1_dom"/>
</dbReference>
<keyword evidence="10 11" id="KW-0472">Membrane</keyword>
<keyword evidence="10" id="KW-0679">Respiratory chain</keyword>
<dbReference type="GO" id="GO:0020037">
    <property type="term" value="F:heme binding"/>
    <property type="evidence" value="ECO:0007669"/>
    <property type="project" value="InterPro"/>
</dbReference>
<evidence type="ECO:0000256" key="2">
    <source>
        <dbReference type="ARBA" id="ARBA00001971"/>
    </source>
</evidence>
<dbReference type="InterPro" id="IPR036927">
    <property type="entry name" value="Cyt_c_oxase-like_su1_sf"/>
</dbReference>
<feature type="domain" description="Cytochrome oxidase subunit I profile" evidence="12">
    <location>
        <begin position="1"/>
        <end position="273"/>
    </location>
</feature>
<evidence type="ECO:0000256" key="5">
    <source>
        <dbReference type="ARBA" id="ARBA00012949"/>
    </source>
</evidence>
<dbReference type="GO" id="GO:0046872">
    <property type="term" value="F:metal ion binding"/>
    <property type="evidence" value="ECO:0007669"/>
    <property type="project" value="UniProtKB-KW"/>
</dbReference>
<feature type="transmembrane region" description="Helical" evidence="11">
    <location>
        <begin position="88"/>
        <end position="112"/>
    </location>
</feature>
<feature type="transmembrane region" description="Helical" evidence="11">
    <location>
        <begin position="44"/>
        <end position="67"/>
    </location>
</feature>
<dbReference type="Pfam" id="PF00115">
    <property type="entry name" value="COX1"/>
    <property type="match status" value="1"/>
</dbReference>
<comment type="similarity">
    <text evidence="4 10">Belongs to the heme-copper respiratory oxidase family.</text>
</comment>
<dbReference type="PANTHER" id="PTHR10422:SF18">
    <property type="entry name" value="CYTOCHROME C OXIDASE SUBUNIT 1"/>
    <property type="match status" value="1"/>
</dbReference>
<comment type="cofactor">
    <cofactor evidence="1">
        <name>Cu cation</name>
        <dbReference type="ChEBI" id="CHEBI:23378"/>
    </cofactor>
</comment>
<keyword evidence="10" id="KW-0249">Electron transport</keyword>
<keyword evidence="10" id="KW-0408">Iron</keyword>
<evidence type="ECO:0000256" key="10">
    <source>
        <dbReference type="RuleBase" id="RU000369"/>
    </source>
</evidence>
<proteinExistence type="inferred from homology"/>
<evidence type="ECO:0000256" key="7">
    <source>
        <dbReference type="ARBA" id="ARBA00022837"/>
    </source>
</evidence>
<geneLocation type="mitochondrion" evidence="13"/>
<comment type="function">
    <text evidence="10">Component of the cytochrome c oxidase, the last enzyme in the mitochondrial electron transport chain which drives oxidative phosphorylation. The respiratory chain contains 3 multisubunit complexes succinate dehydrogenase (complex II, CII), ubiquinol-cytochrome c oxidoreductase (cytochrome b-c1 complex, complex III, CIII) and cytochrome c oxidase (complex IV, CIV), that cooperate to transfer electrons derived from NADH and succinate to molecular oxygen, creating an electrochemical gradient over the inner membrane that drives transmembrane transport and the ATP synthase. Cytochrome c oxidase is the component of the respiratory chain that catalyzes the reduction of oxygen to water. Electrons originating from reduced cytochrome c in the intermembrane space (IMS) are transferred via the dinuclear copper A center (CU(A)) of subunit 2 and heme A of subunit 1 to the active site in subunit 1, a binuclear center (BNC) formed by heme A3 and copper B (CU(B)). The BNC reduces molecular oxygen to 2 water molecules using 4 electrons from cytochrome c in the IMS and 4 protons from the mitochondrial matrix.</text>
</comment>
<keyword evidence="10" id="KW-0349">Heme</keyword>
<gene>
    <name evidence="13" type="primary">COI</name>
</gene>
<evidence type="ECO:0000256" key="6">
    <source>
        <dbReference type="ARBA" id="ARBA00015947"/>
    </source>
</evidence>
<reference evidence="13" key="1">
    <citation type="journal article" date="1997" name="Auk">
        <title>The phylogenetic placement of Mimizuku gurneyi (Aves: Strigidae) inferred from mitochondrial sequences.</title>
        <authorList>
            <person name="Miranda H.C.Jr."/>
            <person name="Kennedy R.S."/>
            <person name="Mindell D.P."/>
        </authorList>
    </citation>
    <scope>NUCLEOTIDE SEQUENCE</scope>
</reference>
<keyword evidence="10" id="KW-0813">Transport</keyword>
<keyword evidence="10" id="KW-0479">Metal-binding</keyword>
<feature type="transmembrane region" description="Helical" evidence="11">
    <location>
        <begin position="169"/>
        <end position="196"/>
    </location>
</feature>
<feature type="transmembrane region" description="Helical" evidence="11">
    <location>
        <begin position="229"/>
        <end position="247"/>
    </location>
</feature>
<dbReference type="GO" id="GO:0006123">
    <property type="term" value="P:mitochondrial electron transport, cytochrome c to oxygen"/>
    <property type="evidence" value="ECO:0007669"/>
    <property type="project" value="TreeGrafter"/>
</dbReference>
<keyword evidence="10 11" id="KW-0812">Transmembrane</keyword>
<evidence type="ECO:0000313" key="13">
    <source>
        <dbReference type="EMBL" id="AAB61552.1"/>
    </source>
</evidence>
<evidence type="ECO:0000256" key="11">
    <source>
        <dbReference type="SAM" id="Phobius"/>
    </source>
</evidence>
<comment type="catalytic activity">
    <reaction evidence="10">
        <text>4 Fe(II)-[cytochrome c] + O2 + 8 H(+)(in) = 4 Fe(III)-[cytochrome c] + 2 H2O + 4 H(+)(out)</text>
        <dbReference type="Rhea" id="RHEA:11436"/>
        <dbReference type="Rhea" id="RHEA-COMP:10350"/>
        <dbReference type="Rhea" id="RHEA-COMP:14399"/>
        <dbReference type="ChEBI" id="CHEBI:15377"/>
        <dbReference type="ChEBI" id="CHEBI:15378"/>
        <dbReference type="ChEBI" id="CHEBI:15379"/>
        <dbReference type="ChEBI" id="CHEBI:29033"/>
        <dbReference type="ChEBI" id="CHEBI:29034"/>
        <dbReference type="EC" id="7.1.1.9"/>
    </reaction>
</comment>
<dbReference type="GO" id="GO:0005743">
    <property type="term" value="C:mitochondrial inner membrane"/>
    <property type="evidence" value="ECO:0007669"/>
    <property type="project" value="UniProtKB-SubCell"/>
</dbReference>
<dbReference type="AlphaFoldDB" id="O03537"/>
<dbReference type="PANTHER" id="PTHR10422">
    <property type="entry name" value="CYTOCHROME C OXIDASE SUBUNIT 1"/>
    <property type="match status" value="1"/>
</dbReference>
<organism evidence="13">
    <name type="scientific">Otus gurneyi</name>
    <name type="common">Giant scops owl</name>
    <name type="synonym">Mimizuku gurneyi</name>
    <dbReference type="NCBI Taxonomy" id="3150265"/>
    <lineage>
        <taxon>Eukaryota</taxon>
        <taxon>Metazoa</taxon>
        <taxon>Chordata</taxon>
        <taxon>Craniata</taxon>
        <taxon>Vertebrata</taxon>
        <taxon>Euteleostomi</taxon>
        <taxon>Archelosauria</taxon>
        <taxon>Archosauria</taxon>
        <taxon>Dinosauria</taxon>
        <taxon>Saurischia</taxon>
        <taxon>Theropoda</taxon>
        <taxon>Coelurosauria</taxon>
        <taxon>Aves</taxon>
        <taxon>Neognathae</taxon>
        <taxon>Neoaves</taxon>
        <taxon>Telluraves</taxon>
        <taxon>Strigiformes</taxon>
        <taxon>Strigidae</taxon>
        <taxon>Otus</taxon>
    </lineage>
</organism>
<dbReference type="SUPFAM" id="SSF81442">
    <property type="entry name" value="Cytochrome c oxidase subunit I-like"/>
    <property type="match status" value="1"/>
</dbReference>
<evidence type="ECO:0000256" key="9">
    <source>
        <dbReference type="ARBA" id="ARBA00023053"/>
    </source>
</evidence>
<comment type="cofactor">
    <cofactor evidence="2">
        <name>heme</name>
        <dbReference type="ChEBI" id="CHEBI:30413"/>
    </cofactor>
</comment>
<feature type="transmembrane region" description="Helical" evidence="11">
    <location>
        <begin position="254"/>
        <end position="272"/>
    </location>
</feature>
<dbReference type="InterPro" id="IPR000883">
    <property type="entry name" value="Cyt_C_Oxase_1"/>
</dbReference>
<evidence type="ECO:0000256" key="1">
    <source>
        <dbReference type="ARBA" id="ARBA00001935"/>
    </source>
</evidence>
<feature type="transmembrane region" description="Helical" evidence="11">
    <location>
        <begin position="132"/>
        <end position="157"/>
    </location>
</feature>
<dbReference type="PRINTS" id="PR01165">
    <property type="entry name" value="CYCOXIDASEI"/>
</dbReference>
<keyword evidence="11" id="KW-1133">Transmembrane helix</keyword>
<sequence>MGTLYLIFGAWAGMVGTALSLLIRAELGQPGTLLGDDQIYNVIVTAHAFVMIFFMVMPIMIGGYGNWLVPLMIGAPDMAFSPMNNMSFWLLVPSFLLLLASSTVEAGAGTGWTVYPPLASHLAHAGASVDLAIFSLHLAGVSSILGAINFITTAINMKPPSLSQYQTPLFVWSVLITAILLLLSLPVLAAGITMLLTDRNLNTTFFDPAGGGDPVLYQHLFWFFGHPEVYILILPGFRIISHVVAYYAGKKEPFGYMGMVWAMLSIGFLGFIV</sequence>
<keyword evidence="10" id="KW-0999">Mitochondrion inner membrane</keyword>
<protein>
    <recommendedName>
        <fullName evidence="6 10">Cytochrome c oxidase subunit 1</fullName>
        <ecNumber evidence="5 10">7.1.1.9</ecNumber>
    </recommendedName>
</protein>
<evidence type="ECO:0000256" key="8">
    <source>
        <dbReference type="ARBA" id="ARBA00023008"/>
    </source>
</evidence>
<dbReference type="GO" id="GO:0004129">
    <property type="term" value="F:cytochrome-c oxidase activity"/>
    <property type="evidence" value="ECO:0007669"/>
    <property type="project" value="UniProtKB-EC"/>
</dbReference>
<dbReference type="Gene3D" id="1.20.210.10">
    <property type="entry name" value="Cytochrome c oxidase-like, subunit I domain"/>
    <property type="match status" value="1"/>
</dbReference>
<evidence type="ECO:0000256" key="4">
    <source>
        <dbReference type="ARBA" id="ARBA00009578"/>
    </source>
</evidence>
<name>O03537_OTUGR</name>
<dbReference type="GO" id="GO:0015990">
    <property type="term" value="P:electron transport coupled proton transport"/>
    <property type="evidence" value="ECO:0007669"/>
    <property type="project" value="TreeGrafter"/>
</dbReference>
<dbReference type="UniPathway" id="UPA00705"/>
<keyword evidence="10 13" id="KW-0496">Mitochondrion</keyword>